<dbReference type="Gene3D" id="3.20.20.80">
    <property type="entry name" value="Glycosidases"/>
    <property type="match status" value="1"/>
</dbReference>
<dbReference type="Pfam" id="PF17189">
    <property type="entry name" value="Glyco_hydro_30C"/>
    <property type="match status" value="1"/>
</dbReference>
<keyword evidence="4 7" id="KW-0326">Glycosidase</keyword>
<dbReference type="AlphaFoldDB" id="A0A2N9L3Z9"/>
<dbReference type="InterPro" id="IPR017853">
    <property type="entry name" value="GH"/>
</dbReference>
<dbReference type="EMBL" id="OKRB01000029">
    <property type="protein sequence ID" value="SPE18036.1"/>
    <property type="molecule type" value="Genomic_DNA"/>
</dbReference>
<dbReference type="GO" id="GO:0006680">
    <property type="term" value="P:glucosylceramide catabolic process"/>
    <property type="evidence" value="ECO:0007669"/>
    <property type="project" value="TreeGrafter"/>
</dbReference>
<dbReference type="InterPro" id="IPR013780">
    <property type="entry name" value="Glyco_hydro_b"/>
</dbReference>
<dbReference type="GO" id="GO:0046557">
    <property type="term" value="F:glucan endo-1,6-beta-glucosidase activity"/>
    <property type="evidence" value="ECO:0007669"/>
    <property type="project" value="UniProtKB-EC"/>
</dbReference>
<keyword evidence="2" id="KW-0732">Signal</keyword>
<dbReference type="Proteomes" id="UP000239735">
    <property type="component" value="Unassembled WGS sequence"/>
</dbReference>
<evidence type="ECO:0000256" key="4">
    <source>
        <dbReference type="RuleBase" id="RU361188"/>
    </source>
</evidence>
<evidence type="ECO:0000256" key="3">
    <source>
        <dbReference type="ARBA" id="ARBA00022801"/>
    </source>
</evidence>
<reference evidence="8" key="1">
    <citation type="submission" date="2018-02" db="EMBL/GenBank/DDBJ databases">
        <authorList>
            <person name="Hausmann B."/>
        </authorList>
    </citation>
    <scope>NUCLEOTIDE SEQUENCE [LARGE SCALE GENOMIC DNA]</scope>
    <source>
        <strain evidence="8">Peat soil MAG SbA5</strain>
    </source>
</reference>
<gene>
    <name evidence="7" type="ORF">SBA5_1240005</name>
</gene>
<dbReference type="PANTHER" id="PTHR11069">
    <property type="entry name" value="GLUCOSYLCERAMIDASE"/>
    <property type="match status" value="1"/>
</dbReference>
<dbReference type="InterPro" id="IPR001139">
    <property type="entry name" value="Glyco_hydro_30"/>
</dbReference>
<evidence type="ECO:0000259" key="6">
    <source>
        <dbReference type="Pfam" id="PF17189"/>
    </source>
</evidence>
<dbReference type="GO" id="GO:0004348">
    <property type="term" value="F:glucosylceramidase activity"/>
    <property type="evidence" value="ECO:0007669"/>
    <property type="project" value="InterPro"/>
</dbReference>
<dbReference type="SUPFAM" id="SSF51445">
    <property type="entry name" value="(Trans)glycosidases"/>
    <property type="match status" value="1"/>
</dbReference>
<dbReference type="InterPro" id="IPR033453">
    <property type="entry name" value="Glyco_hydro_30_TIM-barrel"/>
</dbReference>
<accession>A0A2N9L3Z9</accession>
<evidence type="ECO:0000256" key="2">
    <source>
        <dbReference type="ARBA" id="ARBA00022729"/>
    </source>
</evidence>
<proteinExistence type="inferred from homology"/>
<name>A0A2N9L3Z9_9BACT</name>
<organism evidence="7 8">
    <name type="scientific">Candidatus Sulfuritelmatomonas gaucii</name>
    <dbReference type="NCBI Taxonomy" id="2043161"/>
    <lineage>
        <taxon>Bacteria</taxon>
        <taxon>Pseudomonadati</taxon>
        <taxon>Acidobacteriota</taxon>
        <taxon>Terriglobia</taxon>
        <taxon>Terriglobales</taxon>
        <taxon>Acidobacteriaceae</taxon>
        <taxon>Candidatus Sulfuritelmatomonas</taxon>
    </lineage>
</organism>
<dbReference type="PANTHER" id="PTHR11069:SF23">
    <property type="entry name" value="LYSOSOMAL ACID GLUCOSYLCERAMIDASE"/>
    <property type="match status" value="1"/>
</dbReference>
<protein>
    <submittedName>
        <fullName evidence="7">Putative Glucan endo-1,6-beta-glucosidase</fullName>
        <ecNumber evidence="7">3.2.1.75</ecNumber>
    </submittedName>
</protein>
<dbReference type="Pfam" id="PF02055">
    <property type="entry name" value="Glyco_hydro_30"/>
    <property type="match status" value="1"/>
</dbReference>
<dbReference type="GO" id="GO:0016020">
    <property type="term" value="C:membrane"/>
    <property type="evidence" value="ECO:0007669"/>
    <property type="project" value="GOC"/>
</dbReference>
<dbReference type="PRINTS" id="PR00843">
    <property type="entry name" value="GLHYDRLASE30"/>
</dbReference>
<keyword evidence="3 4" id="KW-0378">Hydrolase</keyword>
<dbReference type="EC" id="3.2.1.75" evidence="7"/>
<comment type="similarity">
    <text evidence="1 4">Belongs to the glycosyl hydrolase 30 family.</text>
</comment>
<feature type="domain" description="Glycosyl hydrolase family 30 beta sandwich" evidence="6">
    <location>
        <begin position="416"/>
        <end position="475"/>
    </location>
</feature>
<feature type="domain" description="Glycosyl hydrolase family 30 TIM-barrel" evidence="5">
    <location>
        <begin position="85"/>
        <end position="412"/>
    </location>
</feature>
<dbReference type="Gene3D" id="2.60.40.1180">
    <property type="entry name" value="Golgi alpha-mannosidase II"/>
    <property type="match status" value="1"/>
</dbReference>
<evidence type="ECO:0000259" key="5">
    <source>
        <dbReference type="Pfam" id="PF02055"/>
    </source>
</evidence>
<evidence type="ECO:0000313" key="8">
    <source>
        <dbReference type="Proteomes" id="UP000239735"/>
    </source>
</evidence>
<evidence type="ECO:0000313" key="7">
    <source>
        <dbReference type="EMBL" id="SPE18036.1"/>
    </source>
</evidence>
<sequence length="478" mass="53341">MKSASRRAVLQKMLTSLGTMVCVKTVGAWSESLSNVGSLRAWMTTGAKRFEEVSVPAWQTRSTLSEEPSRPAIEIDPGQCFQSVLGFGGAFTDASCYLFSRMSPDRRRHLLEEFFSPDGLQLSVCRTCIGSSDYSCSAYTYDDCPTPDPGLSRFSIEHDRAYILPTLREAAEINPDLYFFSTPWSPPAWMKTGDSLFGGSMRKQFFSSYAQYFVKFIEAYKTAGINIRAVTIQNEVDTDQDGKMPAALWGQEYEDQFIKEFLGPALSGASLDTKIWLLDHNFNLWGRAMDLLSDPEVFRYVDGVAWHAYAGEPGAMTKVHDSFPTKNAYYTEGGPFFNAPDYLSDWAKWSANYAQILRNWARCAVAWNLVLDEQGRPNIGPFTCGGVVTVDSKTQELSRSGQYWALAHYSKTVRRGARVISTQCSTPGIEHVAFANPDGTYVLVLTNQGKECEFQCRFKDQAICAALPADSVLTLQWA</sequence>
<evidence type="ECO:0000256" key="1">
    <source>
        <dbReference type="ARBA" id="ARBA00005382"/>
    </source>
</evidence>
<dbReference type="InterPro" id="IPR033452">
    <property type="entry name" value="GH30_C"/>
</dbReference>